<proteinExistence type="inferred from homology"/>
<reference evidence="5 6" key="2">
    <citation type="journal article" date="2012" name="PLoS Pathog.">
        <title>Diverse lifestyles and strategies of plant pathogenesis encoded in the genomes of eighteen Dothideomycetes fungi.</title>
        <authorList>
            <person name="Ohm R.A."/>
            <person name="Feau N."/>
            <person name="Henrissat B."/>
            <person name="Schoch C.L."/>
            <person name="Horwitz B.A."/>
            <person name="Barry K.W."/>
            <person name="Condon B.J."/>
            <person name="Copeland A.C."/>
            <person name="Dhillon B."/>
            <person name="Glaser F."/>
            <person name="Hesse C.N."/>
            <person name="Kosti I."/>
            <person name="LaButti K."/>
            <person name="Lindquist E.A."/>
            <person name="Lucas S."/>
            <person name="Salamov A.A."/>
            <person name="Bradshaw R.E."/>
            <person name="Ciuffetti L."/>
            <person name="Hamelin R.C."/>
            <person name="Kema G.H.J."/>
            <person name="Lawrence C."/>
            <person name="Scott J.A."/>
            <person name="Spatafora J.W."/>
            <person name="Turgeon B.G."/>
            <person name="de Wit P.J.G.M."/>
            <person name="Zhong S."/>
            <person name="Goodwin S.B."/>
            <person name="Grigoriev I.V."/>
        </authorList>
    </citation>
    <scope>NUCLEOTIDE SEQUENCE [LARGE SCALE GENOMIC DNA]</scope>
    <source>
        <strain evidence="6">NZE10 / CBS 128990</strain>
    </source>
</reference>
<dbReference type="InterPro" id="IPR050309">
    <property type="entry name" value="Type-B_Carboxylest/Lipase"/>
</dbReference>
<accession>N1PSN5</accession>
<evidence type="ECO:0000313" key="6">
    <source>
        <dbReference type="Proteomes" id="UP000016933"/>
    </source>
</evidence>
<evidence type="ECO:0000259" key="4">
    <source>
        <dbReference type="Pfam" id="PF00135"/>
    </source>
</evidence>
<keyword evidence="3" id="KW-0732">Signal</keyword>
<dbReference type="GO" id="GO:0016787">
    <property type="term" value="F:hydrolase activity"/>
    <property type="evidence" value="ECO:0007669"/>
    <property type="project" value="UniProtKB-KW"/>
</dbReference>
<dbReference type="Proteomes" id="UP000016933">
    <property type="component" value="Unassembled WGS sequence"/>
</dbReference>
<dbReference type="EC" id="3.1.1.-" evidence="3"/>
<sequence length="567" mass="60815">MKASSLMALAFAGCAIGSPTATTCHGVTYNGIYRDQTEIFLGLRYGEDTSGENRFKPPRPHIPAAGTVVQANDAGPACPQTTGANNRPLLLGNITSISEDCLRLNVARPNGTTASSNLPVMVWIHGGGFIGGSKDDPATQPGGLILESVANGHPVIHVSINYRLGVFGFAQSNALKAGGSENAGLRDQRLALEWVQQNIADFGGDPRNVTIHGQSSGGLAVGMQILAYGGEQPASFQRAICQSQALEAGITGNYTRDAMHRVIANNTKCADTDQQSAVTIQCLRGLDMEELLQAQSNVHLSDYSHNIGDEWLPVVDGDFLPSAPSELIHTGRFNNISVAMGWCEDDAAVFLDPAPSNATAVHDAFRAFLPGFSQSNLDRLLALYPVADFITQRFTNGTVKKDAQFYRAARILRDIVLTCQPLFYGRALAKAGNDVYYYVQNQTILRPILEEGGGFAYMFGNISHYNAYGYKIEPTAADYALKDGETRSWSSFAAVGYPSLEGKDTLQGWETAKFEDEDLGIYVIGGPNGGYSGSDGSGNARAAVQVEKLQERCAFLNSPDAIKQLGY</sequence>
<evidence type="ECO:0000256" key="3">
    <source>
        <dbReference type="RuleBase" id="RU361235"/>
    </source>
</evidence>
<feature type="signal peptide" evidence="3">
    <location>
        <begin position="1"/>
        <end position="17"/>
    </location>
</feature>
<dbReference type="STRING" id="675120.N1PSN5"/>
<reference evidence="6" key="1">
    <citation type="journal article" date="2012" name="PLoS Genet.">
        <title>The genomes of the fungal plant pathogens Cladosporium fulvum and Dothistroma septosporum reveal adaptation to different hosts and lifestyles but also signatures of common ancestry.</title>
        <authorList>
            <person name="de Wit P.J.G.M."/>
            <person name="van der Burgt A."/>
            <person name="Oekmen B."/>
            <person name="Stergiopoulos I."/>
            <person name="Abd-Elsalam K.A."/>
            <person name="Aerts A.L."/>
            <person name="Bahkali A.H."/>
            <person name="Beenen H.G."/>
            <person name="Chettri P."/>
            <person name="Cox M.P."/>
            <person name="Datema E."/>
            <person name="de Vries R.P."/>
            <person name="Dhillon B."/>
            <person name="Ganley A.R."/>
            <person name="Griffiths S.A."/>
            <person name="Guo Y."/>
            <person name="Hamelin R.C."/>
            <person name="Henrissat B."/>
            <person name="Kabir M.S."/>
            <person name="Jashni M.K."/>
            <person name="Kema G."/>
            <person name="Klaubauf S."/>
            <person name="Lapidus A."/>
            <person name="Levasseur A."/>
            <person name="Lindquist E."/>
            <person name="Mehrabi R."/>
            <person name="Ohm R.A."/>
            <person name="Owen T.J."/>
            <person name="Salamov A."/>
            <person name="Schwelm A."/>
            <person name="Schijlen E."/>
            <person name="Sun H."/>
            <person name="van den Burg H.A."/>
            <person name="van Ham R.C.H.J."/>
            <person name="Zhang S."/>
            <person name="Goodwin S.B."/>
            <person name="Grigoriev I.V."/>
            <person name="Collemare J."/>
            <person name="Bradshaw R.E."/>
        </authorList>
    </citation>
    <scope>NUCLEOTIDE SEQUENCE [LARGE SCALE GENOMIC DNA]</scope>
    <source>
        <strain evidence="6">NZE10 / CBS 128990</strain>
    </source>
</reference>
<dbReference type="OMA" id="TFWGSEM"/>
<dbReference type="AlphaFoldDB" id="N1PSN5"/>
<gene>
    <name evidence="5" type="ORF">DOTSEDRAFT_70407</name>
</gene>
<dbReference type="SUPFAM" id="SSF53474">
    <property type="entry name" value="alpha/beta-Hydrolases"/>
    <property type="match status" value="1"/>
</dbReference>
<dbReference type="InterPro" id="IPR029058">
    <property type="entry name" value="AB_hydrolase_fold"/>
</dbReference>
<name>N1PSN5_DOTSN</name>
<feature type="domain" description="Carboxylesterase type B" evidence="4">
    <location>
        <begin position="33"/>
        <end position="516"/>
    </location>
</feature>
<dbReference type="EMBL" id="KB446537">
    <property type="protein sequence ID" value="EME46392.1"/>
    <property type="molecule type" value="Genomic_DNA"/>
</dbReference>
<feature type="chain" id="PRO_5005141807" description="Carboxylic ester hydrolase" evidence="3">
    <location>
        <begin position="18"/>
        <end position="567"/>
    </location>
</feature>
<dbReference type="Pfam" id="PF00135">
    <property type="entry name" value="COesterase"/>
    <property type="match status" value="1"/>
</dbReference>
<evidence type="ECO:0000256" key="2">
    <source>
        <dbReference type="ARBA" id="ARBA00022801"/>
    </source>
</evidence>
<dbReference type="PANTHER" id="PTHR11559">
    <property type="entry name" value="CARBOXYLESTERASE"/>
    <property type="match status" value="1"/>
</dbReference>
<comment type="similarity">
    <text evidence="1 3">Belongs to the type-B carboxylesterase/lipase family.</text>
</comment>
<dbReference type="HOGENOM" id="CLU_006586_10_4_1"/>
<evidence type="ECO:0000313" key="5">
    <source>
        <dbReference type="EMBL" id="EME46392.1"/>
    </source>
</evidence>
<dbReference type="ESTHER" id="mycp1-n1psn5">
    <property type="family name" value="Fungal_carboxylesterase_lipase"/>
</dbReference>
<organism evidence="5 6">
    <name type="scientific">Dothistroma septosporum (strain NZE10 / CBS 128990)</name>
    <name type="common">Red band needle blight fungus</name>
    <name type="synonym">Mycosphaerella pini</name>
    <dbReference type="NCBI Taxonomy" id="675120"/>
    <lineage>
        <taxon>Eukaryota</taxon>
        <taxon>Fungi</taxon>
        <taxon>Dikarya</taxon>
        <taxon>Ascomycota</taxon>
        <taxon>Pezizomycotina</taxon>
        <taxon>Dothideomycetes</taxon>
        <taxon>Dothideomycetidae</taxon>
        <taxon>Mycosphaerellales</taxon>
        <taxon>Mycosphaerellaceae</taxon>
        <taxon>Dothistroma</taxon>
    </lineage>
</organism>
<dbReference type="InterPro" id="IPR002018">
    <property type="entry name" value="CarbesteraseB"/>
</dbReference>
<dbReference type="InterPro" id="IPR019826">
    <property type="entry name" value="Carboxylesterase_B_AS"/>
</dbReference>
<dbReference type="eggNOG" id="KOG4389">
    <property type="taxonomic scope" value="Eukaryota"/>
</dbReference>
<keyword evidence="2 3" id="KW-0378">Hydrolase</keyword>
<dbReference type="PROSITE" id="PS00122">
    <property type="entry name" value="CARBOXYLESTERASE_B_1"/>
    <property type="match status" value="1"/>
</dbReference>
<evidence type="ECO:0000256" key="1">
    <source>
        <dbReference type="ARBA" id="ARBA00005964"/>
    </source>
</evidence>
<dbReference type="OrthoDB" id="408631at2759"/>
<keyword evidence="6" id="KW-1185">Reference proteome</keyword>
<dbReference type="Gene3D" id="3.40.50.1820">
    <property type="entry name" value="alpha/beta hydrolase"/>
    <property type="match status" value="1"/>
</dbReference>
<protein>
    <recommendedName>
        <fullName evidence="3">Carboxylic ester hydrolase</fullName>
        <ecNumber evidence="3">3.1.1.-</ecNumber>
    </recommendedName>
</protein>